<dbReference type="AlphaFoldDB" id="A0A9N9NG71"/>
<feature type="transmembrane region" description="Helical" evidence="1">
    <location>
        <begin position="76"/>
        <end position="99"/>
    </location>
</feature>
<keyword evidence="3" id="KW-1185">Reference proteome</keyword>
<proteinExistence type="predicted"/>
<keyword evidence="1" id="KW-0472">Membrane</keyword>
<accession>A0A9N9NG71</accession>
<dbReference type="OrthoDB" id="2418146at2759"/>
<feature type="transmembrane region" description="Helical" evidence="1">
    <location>
        <begin position="111"/>
        <end position="130"/>
    </location>
</feature>
<evidence type="ECO:0000313" key="2">
    <source>
        <dbReference type="EMBL" id="CAG8730641.1"/>
    </source>
</evidence>
<dbReference type="Proteomes" id="UP000789759">
    <property type="component" value="Unassembled WGS sequence"/>
</dbReference>
<comment type="caution">
    <text evidence="2">The sequence shown here is derived from an EMBL/GenBank/DDBJ whole genome shotgun (WGS) entry which is preliminary data.</text>
</comment>
<keyword evidence="1" id="KW-0812">Transmembrane</keyword>
<evidence type="ECO:0000313" key="3">
    <source>
        <dbReference type="Proteomes" id="UP000789759"/>
    </source>
</evidence>
<feature type="transmembrane region" description="Helical" evidence="1">
    <location>
        <begin position="45"/>
        <end position="64"/>
    </location>
</feature>
<dbReference type="EMBL" id="CAJVQA010014369">
    <property type="protein sequence ID" value="CAG8730641.1"/>
    <property type="molecule type" value="Genomic_DNA"/>
</dbReference>
<reference evidence="2" key="1">
    <citation type="submission" date="2021-06" db="EMBL/GenBank/DDBJ databases">
        <authorList>
            <person name="Kallberg Y."/>
            <person name="Tangrot J."/>
            <person name="Rosling A."/>
        </authorList>
    </citation>
    <scope>NUCLEOTIDE SEQUENCE</scope>
    <source>
        <strain evidence="2">FL966</strain>
    </source>
</reference>
<protein>
    <submittedName>
        <fullName evidence="2">7376_t:CDS:1</fullName>
    </submittedName>
</protein>
<name>A0A9N9NG71_9GLOM</name>
<evidence type="ECO:0000256" key="1">
    <source>
        <dbReference type="SAM" id="Phobius"/>
    </source>
</evidence>
<gene>
    <name evidence="2" type="ORF">CPELLU_LOCUS13471</name>
</gene>
<keyword evidence="1" id="KW-1133">Transmembrane helix</keyword>
<organism evidence="2 3">
    <name type="scientific">Cetraspora pellucida</name>
    <dbReference type="NCBI Taxonomy" id="1433469"/>
    <lineage>
        <taxon>Eukaryota</taxon>
        <taxon>Fungi</taxon>
        <taxon>Fungi incertae sedis</taxon>
        <taxon>Mucoromycota</taxon>
        <taxon>Glomeromycotina</taxon>
        <taxon>Glomeromycetes</taxon>
        <taxon>Diversisporales</taxon>
        <taxon>Gigasporaceae</taxon>
        <taxon>Cetraspora</taxon>
    </lineage>
</organism>
<feature type="transmembrane region" description="Helical" evidence="1">
    <location>
        <begin position="7"/>
        <end position="25"/>
    </location>
</feature>
<sequence length="163" mass="17681">MCVTTKQAVVIIALLWMCGGIVGAVQNYMLLSDPYLYEIGSTGHIALVINCLTVAITLFGLFAVNCGQESVQSLKIFSGLFILAVILHLIYAIYFIIVVSSNGILGSYPGITIYLFVGPLIGAYFAKIIADYTKIVELRQQNVQTPGRVEASNTTNNQVVNQL</sequence>